<evidence type="ECO:0000256" key="6">
    <source>
        <dbReference type="ARBA" id="ARBA00022824"/>
    </source>
</evidence>
<dbReference type="STRING" id="13333.W1PNX8"/>
<keyword evidence="6" id="KW-0256">Endoplasmic reticulum</keyword>
<gene>
    <name evidence="12" type="ORF">AMTR_s00022p00228120</name>
</gene>
<dbReference type="OMA" id="NQRYDWI"/>
<dbReference type="GO" id="GO:0006044">
    <property type="term" value="P:N-acetylglucosamine metabolic process"/>
    <property type="evidence" value="ECO:0007669"/>
    <property type="project" value="UniProtKB-ARBA"/>
</dbReference>
<dbReference type="eggNOG" id="KOG3396">
    <property type="taxonomic scope" value="Eukaryota"/>
</dbReference>
<evidence type="ECO:0000256" key="3">
    <source>
        <dbReference type="ARBA" id="ARBA00006048"/>
    </source>
</evidence>
<organism evidence="12 13">
    <name type="scientific">Amborella trichopoda</name>
    <dbReference type="NCBI Taxonomy" id="13333"/>
    <lineage>
        <taxon>Eukaryota</taxon>
        <taxon>Viridiplantae</taxon>
        <taxon>Streptophyta</taxon>
        <taxon>Embryophyta</taxon>
        <taxon>Tracheophyta</taxon>
        <taxon>Spermatophyta</taxon>
        <taxon>Magnoliopsida</taxon>
        <taxon>Amborellales</taxon>
        <taxon>Amborellaceae</taxon>
        <taxon>Amborella</taxon>
    </lineage>
</organism>
<keyword evidence="7" id="KW-0472">Membrane</keyword>
<evidence type="ECO:0000256" key="2">
    <source>
        <dbReference type="ARBA" id="ARBA00004832"/>
    </source>
</evidence>
<dbReference type="InterPro" id="IPR016181">
    <property type="entry name" value="Acyl_CoA_acyltransferase"/>
</dbReference>
<dbReference type="PANTHER" id="PTHR13355:SF11">
    <property type="entry name" value="GLUCOSAMINE 6-PHOSPHATE N-ACETYLTRANSFERASE"/>
    <property type="match status" value="1"/>
</dbReference>
<dbReference type="GO" id="GO:0004343">
    <property type="term" value="F:glucosamine 6-phosphate N-acetyltransferase activity"/>
    <property type="evidence" value="ECO:0000318"/>
    <property type="project" value="GO_Central"/>
</dbReference>
<dbReference type="GO" id="GO:0006048">
    <property type="term" value="P:UDP-N-acetylglucosamine biosynthetic process"/>
    <property type="evidence" value="ECO:0007669"/>
    <property type="project" value="UniProtKB-UniRule"/>
</dbReference>
<keyword evidence="8 10" id="KW-0012">Acyltransferase</keyword>
<dbReference type="Gramene" id="ERN11702">
    <property type="protein sequence ID" value="ERN11702"/>
    <property type="gene ID" value="AMTR_s00022p00228120"/>
</dbReference>
<evidence type="ECO:0000313" key="13">
    <source>
        <dbReference type="Proteomes" id="UP000017836"/>
    </source>
</evidence>
<comment type="similarity">
    <text evidence="3 10">Belongs to the acetyltransferase family. GNA1 subfamily.</text>
</comment>
<dbReference type="CDD" id="cd04301">
    <property type="entry name" value="NAT_SF"/>
    <property type="match status" value="1"/>
</dbReference>
<dbReference type="Gene3D" id="3.40.630.30">
    <property type="match status" value="1"/>
</dbReference>
<dbReference type="InterPro" id="IPR000182">
    <property type="entry name" value="GNAT_dom"/>
</dbReference>
<dbReference type="HOGENOM" id="CLU_072095_3_0_1"/>
<dbReference type="AlphaFoldDB" id="W1PNX8"/>
<evidence type="ECO:0000256" key="5">
    <source>
        <dbReference type="ARBA" id="ARBA00022679"/>
    </source>
</evidence>
<protein>
    <recommendedName>
        <fullName evidence="10">Glucosamine 6-phosphate N-acetyltransferase</fullName>
        <ecNumber evidence="10">2.3.1.4</ecNumber>
    </recommendedName>
</protein>
<dbReference type="UniPathway" id="UPA00113">
    <property type="reaction ID" value="UER00529"/>
</dbReference>
<comment type="pathway">
    <text evidence="2 10">Nucleotide-sugar biosynthesis; UDP-N-acetyl-alpha-D-glucosamine biosynthesis; N-acetyl-alpha-D-glucosamine 1-phosphate from alpha-D-glucosamine 6-phosphate (route I): step 1/2.</text>
</comment>
<evidence type="ECO:0000256" key="4">
    <source>
        <dbReference type="ARBA" id="ARBA00011738"/>
    </source>
</evidence>
<evidence type="ECO:0000256" key="10">
    <source>
        <dbReference type="RuleBase" id="RU365086"/>
    </source>
</evidence>
<comment type="catalytic activity">
    <reaction evidence="9 10">
        <text>D-glucosamine 6-phosphate + acetyl-CoA = N-acetyl-D-glucosamine 6-phosphate + CoA + H(+)</text>
        <dbReference type="Rhea" id="RHEA:10292"/>
        <dbReference type="ChEBI" id="CHEBI:15378"/>
        <dbReference type="ChEBI" id="CHEBI:57287"/>
        <dbReference type="ChEBI" id="CHEBI:57288"/>
        <dbReference type="ChEBI" id="CHEBI:57513"/>
        <dbReference type="ChEBI" id="CHEBI:58725"/>
        <dbReference type="EC" id="2.3.1.4"/>
    </reaction>
</comment>
<comment type="subcellular location">
    <subcellularLocation>
        <location evidence="1">Endoplasmic reticulum membrane</location>
        <topology evidence="1">Peripheral membrane protein</topology>
    </subcellularLocation>
</comment>
<dbReference type="EMBL" id="KI392687">
    <property type="protein sequence ID" value="ERN11702.1"/>
    <property type="molecule type" value="Genomic_DNA"/>
</dbReference>
<evidence type="ECO:0000313" key="12">
    <source>
        <dbReference type="EMBL" id="ERN11702.1"/>
    </source>
</evidence>
<keyword evidence="5 10" id="KW-0808">Transferase</keyword>
<accession>W1PNX8</accession>
<reference evidence="13" key="1">
    <citation type="journal article" date="2013" name="Science">
        <title>The Amborella genome and the evolution of flowering plants.</title>
        <authorList>
            <consortium name="Amborella Genome Project"/>
        </authorList>
    </citation>
    <scope>NUCLEOTIDE SEQUENCE [LARGE SCALE GENOMIC DNA]</scope>
</reference>
<dbReference type="FunFam" id="3.40.630.30:FF:000048">
    <property type="entry name" value="Glucosamine 6-phosphate N-acetyltransferase"/>
    <property type="match status" value="1"/>
</dbReference>
<feature type="domain" description="N-acetyltransferase" evidence="11">
    <location>
        <begin position="13"/>
        <end position="151"/>
    </location>
</feature>
<dbReference type="Proteomes" id="UP000017836">
    <property type="component" value="Unassembled WGS sequence"/>
</dbReference>
<dbReference type="GO" id="GO:0005789">
    <property type="term" value="C:endoplasmic reticulum membrane"/>
    <property type="evidence" value="ECO:0007669"/>
    <property type="project" value="UniProtKB-SubCell"/>
</dbReference>
<dbReference type="EC" id="2.3.1.4" evidence="10"/>
<name>W1PNX8_AMBTC</name>
<evidence type="ECO:0000256" key="7">
    <source>
        <dbReference type="ARBA" id="ARBA00023136"/>
    </source>
</evidence>
<dbReference type="OrthoDB" id="10039976at2759"/>
<keyword evidence="13" id="KW-1185">Reference proteome</keyword>
<dbReference type="InterPro" id="IPR039143">
    <property type="entry name" value="GNPNAT1-like"/>
</dbReference>
<sequence>MEESTEAFLVRKLELNDYSKGFIELLSQLTACPHITEEDFHSRFHDLQSLSQDHVICVIENPNSHEIVATASLFVERKFIRNCGKVGHIEDVVVDSRVRGLGLGQMVVKYLSDYARSAGCYKVILGCAVENKGFYEKCGFKEKGVLMSLYL</sequence>
<evidence type="ECO:0000256" key="1">
    <source>
        <dbReference type="ARBA" id="ARBA00004406"/>
    </source>
</evidence>
<dbReference type="KEGG" id="atr:18439903"/>
<dbReference type="SUPFAM" id="SSF55729">
    <property type="entry name" value="Acyl-CoA N-acyltransferases (Nat)"/>
    <property type="match status" value="1"/>
</dbReference>
<comment type="subunit">
    <text evidence="4 10">Homodimer.</text>
</comment>
<evidence type="ECO:0000256" key="8">
    <source>
        <dbReference type="ARBA" id="ARBA00023315"/>
    </source>
</evidence>
<evidence type="ECO:0000256" key="9">
    <source>
        <dbReference type="ARBA" id="ARBA00048964"/>
    </source>
</evidence>
<dbReference type="Pfam" id="PF00583">
    <property type="entry name" value="Acetyltransf_1"/>
    <property type="match status" value="1"/>
</dbReference>
<dbReference type="PANTHER" id="PTHR13355">
    <property type="entry name" value="GLUCOSAMINE 6-PHOSPHATE N-ACETYLTRANSFERASE"/>
    <property type="match status" value="1"/>
</dbReference>
<evidence type="ECO:0000259" key="11">
    <source>
        <dbReference type="PROSITE" id="PS51186"/>
    </source>
</evidence>
<proteinExistence type="inferred from homology"/>
<dbReference type="PROSITE" id="PS51186">
    <property type="entry name" value="GNAT"/>
    <property type="match status" value="1"/>
</dbReference>